<sequence length="241" mass="25635">MPFTPSHAAVVLPFLRTPLPASALIAGSVAPDLPFYLPFELPWPTHTAGAVVTTDVLIGLAAWALWHGLLAEPAVRAAPAALRARVTGVPLGLRIRLASPARGAWTLLALAVGAGTHVLWDEFTHARRWGPETFPVLAEQWGLMPGYRWLQYGMSVLGGLALLGWALHWWLRTPARTSAPAGRRWPWVLLGAVGTVVGTAAALPAGDLGEAIYDAATWGGGTALGLAVLLAAAWQLRPRRR</sequence>
<reference evidence="3" key="1">
    <citation type="submission" date="2017-08" db="EMBL/GenBank/DDBJ databases">
        <authorList>
            <person name="Varghese N."/>
            <person name="Submissions S."/>
        </authorList>
    </citation>
    <scope>NUCLEOTIDE SEQUENCE [LARGE SCALE GENOMIC DNA]</scope>
    <source>
        <strain evidence="3">DSM 4725</strain>
    </source>
</reference>
<keyword evidence="1" id="KW-0472">Membrane</keyword>
<evidence type="ECO:0000256" key="1">
    <source>
        <dbReference type="SAM" id="Phobius"/>
    </source>
</evidence>
<feature type="transmembrane region" description="Helical" evidence="1">
    <location>
        <begin position="103"/>
        <end position="120"/>
    </location>
</feature>
<keyword evidence="3" id="KW-1185">Reference proteome</keyword>
<organism evidence="2 3">
    <name type="scientific">Blastococcus aggregatus</name>
    <dbReference type="NCBI Taxonomy" id="38502"/>
    <lineage>
        <taxon>Bacteria</taxon>
        <taxon>Bacillati</taxon>
        <taxon>Actinomycetota</taxon>
        <taxon>Actinomycetes</taxon>
        <taxon>Geodermatophilales</taxon>
        <taxon>Geodermatophilaceae</taxon>
        <taxon>Blastococcus</taxon>
    </lineage>
</organism>
<dbReference type="RefSeq" id="WP_097194763.1">
    <property type="nucleotide sequence ID" value="NZ_OBQI01000002.1"/>
</dbReference>
<dbReference type="Proteomes" id="UP000219435">
    <property type="component" value="Unassembled WGS sequence"/>
</dbReference>
<proteinExistence type="predicted"/>
<feature type="transmembrane region" description="Helical" evidence="1">
    <location>
        <begin position="47"/>
        <end position="66"/>
    </location>
</feature>
<dbReference type="AlphaFoldDB" id="A0A285V9R4"/>
<protein>
    <submittedName>
        <fullName evidence="2">Myxococcales GC_trans_RRR domain-containing protein</fullName>
    </submittedName>
</protein>
<dbReference type="InterPro" id="IPR025238">
    <property type="entry name" value="DUF4184"/>
</dbReference>
<feature type="transmembrane region" description="Helical" evidence="1">
    <location>
        <begin position="183"/>
        <end position="203"/>
    </location>
</feature>
<evidence type="ECO:0000313" key="2">
    <source>
        <dbReference type="EMBL" id="SOC49251.1"/>
    </source>
</evidence>
<dbReference type="Pfam" id="PF13803">
    <property type="entry name" value="DUF4184"/>
    <property type="match status" value="1"/>
</dbReference>
<name>A0A285V9R4_9ACTN</name>
<dbReference type="OrthoDB" id="8481923at2"/>
<keyword evidence="1" id="KW-0812">Transmembrane</keyword>
<keyword evidence="1" id="KW-1133">Transmembrane helix</keyword>
<evidence type="ECO:0000313" key="3">
    <source>
        <dbReference type="Proteomes" id="UP000219435"/>
    </source>
</evidence>
<accession>A0A285V9R4</accession>
<feature type="transmembrane region" description="Helical" evidence="1">
    <location>
        <begin position="149"/>
        <end position="171"/>
    </location>
</feature>
<dbReference type="EMBL" id="OBQI01000002">
    <property type="protein sequence ID" value="SOC49251.1"/>
    <property type="molecule type" value="Genomic_DNA"/>
</dbReference>
<feature type="transmembrane region" description="Helical" evidence="1">
    <location>
        <begin position="215"/>
        <end position="236"/>
    </location>
</feature>
<gene>
    <name evidence="2" type="ORF">SAMN05660748_1970</name>
</gene>